<name>A0A4Q7MZV3_9BACT</name>
<protein>
    <submittedName>
        <fullName evidence="1">SusD/RagB-like outer membrane lipoprotein</fullName>
    </submittedName>
</protein>
<reference evidence="1 2" key="1">
    <citation type="submission" date="2019-02" db="EMBL/GenBank/DDBJ databases">
        <title>Genomic Encyclopedia of Type Strains, Phase IV (KMG-IV): sequencing the most valuable type-strain genomes for metagenomic binning, comparative biology and taxonomic classification.</title>
        <authorList>
            <person name="Goeker M."/>
        </authorList>
    </citation>
    <scope>NUCLEOTIDE SEQUENCE [LARGE SCALE GENOMIC DNA]</scope>
    <source>
        <strain evidence="1 2">DSM 18116</strain>
    </source>
</reference>
<dbReference type="Gene3D" id="1.25.40.390">
    <property type="match status" value="1"/>
</dbReference>
<dbReference type="InterPro" id="IPR011990">
    <property type="entry name" value="TPR-like_helical_dom_sf"/>
</dbReference>
<dbReference type="InterPro" id="IPR024302">
    <property type="entry name" value="SusD-like"/>
</dbReference>
<comment type="caution">
    <text evidence="1">The sequence shown here is derived from an EMBL/GenBank/DDBJ whole genome shotgun (WGS) entry which is preliminary data.</text>
</comment>
<evidence type="ECO:0000313" key="1">
    <source>
        <dbReference type="EMBL" id="RZS74831.1"/>
    </source>
</evidence>
<gene>
    <name evidence="1" type="ORF">EV199_0682</name>
</gene>
<dbReference type="SUPFAM" id="SSF48452">
    <property type="entry name" value="TPR-like"/>
    <property type="match status" value="1"/>
</dbReference>
<proteinExistence type="predicted"/>
<accession>A0A4Q7MZV3</accession>
<dbReference type="Proteomes" id="UP000293874">
    <property type="component" value="Unassembled WGS sequence"/>
</dbReference>
<dbReference type="Pfam" id="PF12741">
    <property type="entry name" value="SusD-like"/>
    <property type="match status" value="1"/>
</dbReference>
<organism evidence="1 2">
    <name type="scientific">Pseudobacter ginsenosidimutans</name>
    <dbReference type="NCBI Taxonomy" id="661488"/>
    <lineage>
        <taxon>Bacteria</taxon>
        <taxon>Pseudomonadati</taxon>
        <taxon>Bacteroidota</taxon>
        <taxon>Chitinophagia</taxon>
        <taxon>Chitinophagales</taxon>
        <taxon>Chitinophagaceae</taxon>
        <taxon>Pseudobacter</taxon>
    </lineage>
</organism>
<dbReference type="AlphaFoldDB" id="A0A4Q7MZV3"/>
<keyword evidence="1" id="KW-0449">Lipoprotein</keyword>
<dbReference type="EMBL" id="SGXA01000001">
    <property type="protein sequence ID" value="RZS74831.1"/>
    <property type="molecule type" value="Genomic_DNA"/>
</dbReference>
<keyword evidence="2" id="KW-1185">Reference proteome</keyword>
<dbReference type="OrthoDB" id="843771at2"/>
<dbReference type="PROSITE" id="PS51257">
    <property type="entry name" value="PROKAR_LIPOPROTEIN"/>
    <property type="match status" value="1"/>
</dbReference>
<evidence type="ECO:0000313" key="2">
    <source>
        <dbReference type="Proteomes" id="UP000293874"/>
    </source>
</evidence>
<dbReference type="RefSeq" id="WP_130539261.1">
    <property type="nucleotide sequence ID" value="NZ_CP042431.1"/>
</dbReference>
<sequence length="536" mass="60071">MKRNHIFFNRFFGVMAAISLTAASCTKNFEKINTDPNGLWEKDLKGDFALYGSPFNQIQLSIHQYTPDWQYQLQQNLNADIWSGYMMTPVNFANNVNNTNYAMVDGWNDRIWLTAYGNVMSPALAVIERAKADNFPNFEAWGLILKVMAMHRVSDFFGPIVYTKFGTINSDGSVTYDSQQEAYTAFFKDLDDAQAKLKPFAEDANAPLAFGRFDLVYGGSYVKWMKFLNSLRLRLAIRIAKADPGKAKTEAEKSLSNSFGVIETNAEDFIIDSKTITNPLNIISNNWLDINMGAPMESFLTGYSDPRLPIYFQPATDPAFAGQYRGIRSGIQMLDENTYLNFSRLGNLGTKTPMLTAAETWFLRAEAKLNGWTDAGVASVKEAYEKGIQLSFSQWGLSNAAFDAYKVSTAKPKPYVDPKNAVNNVPAGSPVLSTVSPLWNEAGTTAEKREQILTQKWLAIYPESCEAWAEFRRTGYPKLFPVVVNNSNNVVPNGEFIKRVNFVISERENNQGGYQGAVQKLGGADNINTRLWWNVP</sequence>